<evidence type="ECO:0000313" key="1">
    <source>
        <dbReference type="EMBL" id="JAH55861.1"/>
    </source>
</evidence>
<dbReference type="EMBL" id="GBXM01052716">
    <property type="protein sequence ID" value="JAH55861.1"/>
    <property type="molecule type" value="Transcribed_RNA"/>
</dbReference>
<reference evidence="1" key="1">
    <citation type="submission" date="2014-11" db="EMBL/GenBank/DDBJ databases">
        <authorList>
            <person name="Amaro Gonzalez C."/>
        </authorList>
    </citation>
    <scope>NUCLEOTIDE SEQUENCE</scope>
</reference>
<dbReference type="AlphaFoldDB" id="A0A0E9TQN4"/>
<organism evidence="1">
    <name type="scientific">Anguilla anguilla</name>
    <name type="common">European freshwater eel</name>
    <name type="synonym">Muraena anguilla</name>
    <dbReference type="NCBI Taxonomy" id="7936"/>
    <lineage>
        <taxon>Eukaryota</taxon>
        <taxon>Metazoa</taxon>
        <taxon>Chordata</taxon>
        <taxon>Craniata</taxon>
        <taxon>Vertebrata</taxon>
        <taxon>Euteleostomi</taxon>
        <taxon>Actinopterygii</taxon>
        <taxon>Neopterygii</taxon>
        <taxon>Teleostei</taxon>
        <taxon>Anguilliformes</taxon>
        <taxon>Anguillidae</taxon>
        <taxon>Anguilla</taxon>
    </lineage>
</organism>
<protein>
    <submittedName>
        <fullName evidence="1">Uncharacterized protein</fullName>
    </submittedName>
</protein>
<accession>A0A0E9TQN4</accession>
<reference evidence="1" key="2">
    <citation type="journal article" date="2015" name="Fish Shellfish Immunol.">
        <title>Early steps in the European eel (Anguilla anguilla)-Vibrio vulnificus interaction in the gills: Role of the RtxA13 toxin.</title>
        <authorList>
            <person name="Callol A."/>
            <person name="Pajuelo D."/>
            <person name="Ebbesson L."/>
            <person name="Teles M."/>
            <person name="MacKenzie S."/>
            <person name="Amaro C."/>
        </authorList>
    </citation>
    <scope>NUCLEOTIDE SEQUENCE</scope>
</reference>
<proteinExistence type="predicted"/>
<sequence>MHKCRYTHKSGPVFWANTALHRVQMAHTMIGLSPPHVWQMLNWTLPKIFRDSSTIFIHI</sequence>
<name>A0A0E9TQN4_ANGAN</name>